<feature type="region of interest" description="Disordered" evidence="1">
    <location>
        <begin position="527"/>
        <end position="611"/>
    </location>
</feature>
<feature type="compositionally biased region" description="Low complexity" evidence="1">
    <location>
        <begin position="846"/>
        <end position="862"/>
    </location>
</feature>
<feature type="compositionally biased region" description="Polar residues" evidence="1">
    <location>
        <begin position="570"/>
        <end position="580"/>
    </location>
</feature>
<feature type="compositionally biased region" description="Low complexity" evidence="1">
    <location>
        <begin position="705"/>
        <end position="737"/>
    </location>
</feature>
<feature type="compositionally biased region" description="Pro residues" evidence="1">
    <location>
        <begin position="663"/>
        <end position="683"/>
    </location>
</feature>
<keyword evidence="2" id="KW-0472">Membrane</keyword>
<evidence type="ECO:0000256" key="1">
    <source>
        <dbReference type="SAM" id="MobiDB-lite"/>
    </source>
</evidence>
<evidence type="ECO:0000313" key="4">
    <source>
        <dbReference type="Proteomes" id="UP001595528"/>
    </source>
</evidence>
<feature type="compositionally biased region" description="Low complexity" evidence="1">
    <location>
        <begin position="371"/>
        <end position="385"/>
    </location>
</feature>
<feature type="transmembrane region" description="Helical" evidence="2">
    <location>
        <begin position="84"/>
        <end position="106"/>
    </location>
</feature>
<dbReference type="EMBL" id="JBHRTR010000032">
    <property type="protein sequence ID" value="MFC3229483.1"/>
    <property type="molecule type" value="Genomic_DNA"/>
</dbReference>
<keyword evidence="2" id="KW-1133">Transmembrane helix</keyword>
<feature type="compositionally biased region" description="Low complexity" evidence="1">
    <location>
        <begin position="651"/>
        <end position="662"/>
    </location>
</feature>
<feature type="region of interest" description="Disordered" evidence="1">
    <location>
        <begin position="235"/>
        <end position="277"/>
    </location>
</feature>
<keyword evidence="4" id="KW-1185">Reference proteome</keyword>
<name>A0ABV7L561_9PROT</name>
<organism evidence="3 4">
    <name type="scientific">Marinibaculum pumilum</name>
    <dbReference type="NCBI Taxonomy" id="1766165"/>
    <lineage>
        <taxon>Bacteria</taxon>
        <taxon>Pseudomonadati</taxon>
        <taxon>Pseudomonadota</taxon>
        <taxon>Alphaproteobacteria</taxon>
        <taxon>Rhodospirillales</taxon>
        <taxon>Rhodospirillaceae</taxon>
        <taxon>Marinibaculum</taxon>
    </lineage>
</organism>
<reference evidence="4" key="1">
    <citation type="journal article" date="2019" name="Int. J. Syst. Evol. Microbiol.">
        <title>The Global Catalogue of Microorganisms (GCM) 10K type strain sequencing project: providing services to taxonomists for standard genome sequencing and annotation.</title>
        <authorList>
            <consortium name="The Broad Institute Genomics Platform"/>
            <consortium name="The Broad Institute Genome Sequencing Center for Infectious Disease"/>
            <person name="Wu L."/>
            <person name="Ma J."/>
        </authorList>
    </citation>
    <scope>NUCLEOTIDE SEQUENCE [LARGE SCALE GENOMIC DNA]</scope>
    <source>
        <strain evidence="4">KCTC 42964</strain>
    </source>
</reference>
<gene>
    <name evidence="3" type="ORF">ACFOGJ_19705</name>
</gene>
<sequence>MIQADLRTARMHPDYGMNGFILAAIVIAALAALGGLMHVMEGLFFLRRASSSFVRFVSVWDIAFAFVGYLTCAAGLSRHRIFPWLYVAFAIGFSVPRILLEIQAQGIDVGMSAMHADESFLQETHILQALAVLTWLAAIYVAVSPAVRITYRNRLTRDEERLVEQLQGVDPRLSLGPQGRQRQADAPPDTGRHRHAAPDGHRTMRLPAGGRVPAGDSADKEDETVLVRRRARAAASTAAGSEPLPALPSFFQPDTAAAAPAGGTAAPAPATGQGDADADARAAALAAATVAGALQRVSAAPEPGPDPEPAERPEAPSPLPPPSRPETVAPAAQAPATLAGEEEPVIVRSGRRRREGAQPMPRPAAAPAVPPRDGAAAIGSIIANAQRRSGEAPPPAAGQWTDARASAAADVPVQEVAFASAARSDDRREAPLLADAASAGGGTATPPAAAGAAAAAQDDIAAEALPEMHHDEAARQQLAAEAERQKLQEELEIDRRIARLRGLASGQVSALSIGLAMDRNPLADDEEQTAMAGDGAVRSTTDERLGRLRAAAAPPRSRGDSVRRREDQSLSENVTGTVHSLATGEEEGEAPTAHGSSVGPTRGPGAGAVDGGFQSRIDALLSRADASNSWRGGILPDDFAFGQESGDAGHAAAEPRAPEAAPAQPPGQPLGQPPGQAPQPAAAPAPSRQEQAMPDADRPPHLDTASGPPGMAQAAASAPDAALPPAAGIPGLAAAAGFDDLPPPAGLPSAAEVAVPAPPRGQPLPGAAAPAGVPSPQAEPERQPVDGPAADEPGADAQPAAEPRGELGPADGGTAERAAASTEDAGHAGDLDAVFGRAGTGQADDAPVAGAVPGLAPALTPEPAAPAAPPLPSRADGAPPEAEPVDEAELARSLADILPAAATPGDPAGAPVAAAGEDRALPQQDSAAGQDGRPVADDSSAGQGAAAGEGAPAGAAPEADGDPYVAQRIEAMRILVDEGFMSAEEFARRSAELQAGG</sequence>
<feature type="region of interest" description="Disordered" evidence="1">
    <location>
        <begin position="168"/>
        <end position="222"/>
    </location>
</feature>
<feature type="compositionally biased region" description="Low complexity" evidence="1">
    <location>
        <begin position="899"/>
        <end position="915"/>
    </location>
</feature>
<feature type="compositionally biased region" description="Pro residues" evidence="1">
    <location>
        <begin position="863"/>
        <end position="872"/>
    </location>
</feature>
<feature type="region of interest" description="Disordered" evidence="1">
    <location>
        <begin position="297"/>
        <end position="481"/>
    </location>
</feature>
<feature type="transmembrane region" description="Helical" evidence="2">
    <location>
        <begin position="20"/>
        <end position="40"/>
    </location>
</feature>
<feature type="compositionally biased region" description="Pro residues" evidence="1">
    <location>
        <begin position="360"/>
        <end position="370"/>
    </location>
</feature>
<accession>A0ABV7L561</accession>
<evidence type="ECO:0000313" key="3">
    <source>
        <dbReference type="EMBL" id="MFC3229483.1"/>
    </source>
</evidence>
<feature type="compositionally biased region" description="Basic and acidic residues" evidence="1">
    <location>
        <begin position="557"/>
        <end position="568"/>
    </location>
</feature>
<feature type="compositionally biased region" description="Low complexity" evidence="1">
    <location>
        <begin position="431"/>
        <end position="465"/>
    </location>
</feature>
<dbReference type="RefSeq" id="WP_379903738.1">
    <property type="nucleotide sequence ID" value="NZ_JBHRTR010000032.1"/>
</dbReference>
<feature type="compositionally biased region" description="Low complexity" evidence="1">
    <location>
        <begin position="937"/>
        <end position="958"/>
    </location>
</feature>
<protein>
    <recommendedName>
        <fullName evidence="5">SHOCT domain-containing protein</fullName>
    </recommendedName>
</protein>
<feature type="compositionally biased region" description="Low complexity" evidence="1">
    <location>
        <begin position="325"/>
        <end position="339"/>
    </location>
</feature>
<keyword evidence="2" id="KW-0812">Transmembrane</keyword>
<evidence type="ECO:0008006" key="5">
    <source>
        <dbReference type="Google" id="ProtNLM"/>
    </source>
</evidence>
<evidence type="ECO:0000256" key="2">
    <source>
        <dbReference type="SAM" id="Phobius"/>
    </source>
</evidence>
<comment type="caution">
    <text evidence="3">The sequence shown here is derived from an EMBL/GenBank/DDBJ whole genome shotgun (WGS) entry which is preliminary data.</text>
</comment>
<feature type="compositionally biased region" description="Low complexity" evidence="1">
    <location>
        <begin position="786"/>
        <end position="802"/>
    </location>
</feature>
<feature type="compositionally biased region" description="Low complexity" evidence="1">
    <location>
        <begin position="763"/>
        <end position="778"/>
    </location>
</feature>
<feature type="region of interest" description="Disordered" evidence="1">
    <location>
        <begin position="637"/>
        <end position="962"/>
    </location>
</feature>
<dbReference type="Proteomes" id="UP001595528">
    <property type="component" value="Unassembled WGS sequence"/>
</dbReference>
<feature type="compositionally biased region" description="Pro residues" evidence="1">
    <location>
        <begin position="315"/>
        <end position="324"/>
    </location>
</feature>
<feature type="compositionally biased region" description="Low complexity" evidence="1">
    <location>
        <begin position="253"/>
        <end position="277"/>
    </location>
</feature>
<feature type="transmembrane region" description="Helical" evidence="2">
    <location>
        <begin position="52"/>
        <end position="72"/>
    </location>
</feature>
<proteinExistence type="predicted"/>